<dbReference type="SUPFAM" id="SSF55874">
    <property type="entry name" value="ATPase domain of HSP90 chaperone/DNA topoisomerase II/histidine kinase"/>
    <property type="match status" value="1"/>
</dbReference>
<evidence type="ECO:0000256" key="6">
    <source>
        <dbReference type="ARBA" id="ARBA00022777"/>
    </source>
</evidence>
<keyword evidence="10" id="KW-1185">Reference proteome</keyword>
<comment type="subcellular location">
    <subcellularLocation>
        <location evidence="2">Cell membrane</location>
    </subcellularLocation>
</comment>
<evidence type="ECO:0000256" key="5">
    <source>
        <dbReference type="ARBA" id="ARBA00022679"/>
    </source>
</evidence>
<keyword evidence="4" id="KW-0597">Phosphoprotein</keyword>
<organism evidence="9 10">
    <name type="scientific">Nocardioides endophyticus</name>
    <dbReference type="NCBI Taxonomy" id="1353775"/>
    <lineage>
        <taxon>Bacteria</taxon>
        <taxon>Bacillati</taxon>
        <taxon>Actinomycetota</taxon>
        <taxon>Actinomycetes</taxon>
        <taxon>Propionibacteriales</taxon>
        <taxon>Nocardioidaceae</taxon>
        <taxon>Nocardioides</taxon>
    </lineage>
</organism>
<dbReference type="PROSITE" id="PS50109">
    <property type="entry name" value="HIS_KIN"/>
    <property type="match status" value="1"/>
</dbReference>
<comment type="catalytic activity">
    <reaction evidence="1">
        <text>ATP + protein L-histidine = ADP + protein N-phospho-L-histidine.</text>
        <dbReference type="EC" id="2.7.13.3"/>
    </reaction>
</comment>
<dbReference type="InterPro" id="IPR036097">
    <property type="entry name" value="HisK_dim/P_sf"/>
</dbReference>
<evidence type="ECO:0000313" key="9">
    <source>
        <dbReference type="EMBL" id="GAA4756655.1"/>
    </source>
</evidence>
<evidence type="ECO:0000259" key="8">
    <source>
        <dbReference type="PROSITE" id="PS50109"/>
    </source>
</evidence>
<dbReference type="Pfam" id="PF02518">
    <property type="entry name" value="HATPase_c"/>
    <property type="match status" value="1"/>
</dbReference>
<dbReference type="InterPro" id="IPR005467">
    <property type="entry name" value="His_kinase_dom"/>
</dbReference>
<accession>A0ABP8ZHV4</accession>
<protein>
    <recommendedName>
        <fullName evidence="3">histidine kinase</fullName>
        <ecNumber evidence="3">2.7.13.3</ecNumber>
    </recommendedName>
</protein>
<feature type="domain" description="Histidine kinase" evidence="8">
    <location>
        <begin position="369"/>
        <end position="584"/>
    </location>
</feature>
<evidence type="ECO:0000313" key="10">
    <source>
        <dbReference type="Proteomes" id="UP001499882"/>
    </source>
</evidence>
<dbReference type="InterPro" id="IPR003661">
    <property type="entry name" value="HisK_dim/P_dom"/>
</dbReference>
<dbReference type="Pfam" id="PF00512">
    <property type="entry name" value="HisKA"/>
    <property type="match status" value="1"/>
</dbReference>
<dbReference type="EC" id="2.7.13.3" evidence="3"/>
<dbReference type="CDD" id="cd00075">
    <property type="entry name" value="HATPase"/>
    <property type="match status" value="1"/>
</dbReference>
<dbReference type="PANTHER" id="PTHR43711">
    <property type="entry name" value="TWO-COMPONENT HISTIDINE KINASE"/>
    <property type="match status" value="1"/>
</dbReference>
<keyword evidence="7" id="KW-0902">Two-component regulatory system</keyword>
<dbReference type="InterPro" id="IPR036890">
    <property type="entry name" value="HATPase_C_sf"/>
</dbReference>
<proteinExistence type="predicted"/>
<dbReference type="SUPFAM" id="SSF47384">
    <property type="entry name" value="Homodimeric domain of signal transducing histidine kinase"/>
    <property type="match status" value="1"/>
</dbReference>
<evidence type="ECO:0000256" key="7">
    <source>
        <dbReference type="ARBA" id="ARBA00023012"/>
    </source>
</evidence>
<evidence type="ECO:0000256" key="4">
    <source>
        <dbReference type="ARBA" id="ARBA00022553"/>
    </source>
</evidence>
<dbReference type="PANTHER" id="PTHR43711:SF1">
    <property type="entry name" value="HISTIDINE KINASE 1"/>
    <property type="match status" value="1"/>
</dbReference>
<evidence type="ECO:0000256" key="3">
    <source>
        <dbReference type="ARBA" id="ARBA00012438"/>
    </source>
</evidence>
<dbReference type="PRINTS" id="PR00344">
    <property type="entry name" value="BCTRLSENSOR"/>
</dbReference>
<dbReference type="SMART" id="SM00387">
    <property type="entry name" value="HATPase_c"/>
    <property type="match status" value="1"/>
</dbReference>
<dbReference type="Gene3D" id="1.10.287.130">
    <property type="match status" value="1"/>
</dbReference>
<dbReference type="InterPro" id="IPR050736">
    <property type="entry name" value="Sensor_HK_Regulatory"/>
</dbReference>
<dbReference type="InterPro" id="IPR003594">
    <property type="entry name" value="HATPase_dom"/>
</dbReference>
<dbReference type="CDD" id="cd00082">
    <property type="entry name" value="HisKA"/>
    <property type="match status" value="1"/>
</dbReference>
<reference evidence="10" key="1">
    <citation type="journal article" date="2019" name="Int. J. Syst. Evol. Microbiol.">
        <title>The Global Catalogue of Microorganisms (GCM) 10K type strain sequencing project: providing services to taxonomists for standard genome sequencing and annotation.</title>
        <authorList>
            <consortium name="The Broad Institute Genomics Platform"/>
            <consortium name="The Broad Institute Genome Sequencing Center for Infectious Disease"/>
            <person name="Wu L."/>
            <person name="Ma J."/>
        </authorList>
    </citation>
    <scope>NUCLEOTIDE SEQUENCE [LARGE SCALE GENOMIC DNA]</scope>
    <source>
        <strain evidence="10">JCM 18532</strain>
    </source>
</reference>
<keyword evidence="6" id="KW-0418">Kinase</keyword>
<name>A0ABP8ZHV4_9ACTN</name>
<comment type="caution">
    <text evidence="9">The sequence shown here is derived from an EMBL/GenBank/DDBJ whole genome shotgun (WGS) entry which is preliminary data.</text>
</comment>
<dbReference type="Proteomes" id="UP001499882">
    <property type="component" value="Unassembled WGS sequence"/>
</dbReference>
<dbReference type="RefSeq" id="WP_345529620.1">
    <property type="nucleotide sequence ID" value="NZ_BAABKN010000032.1"/>
</dbReference>
<dbReference type="SUPFAM" id="SSF55781">
    <property type="entry name" value="GAF domain-like"/>
    <property type="match status" value="1"/>
</dbReference>
<dbReference type="EMBL" id="BAABKN010000032">
    <property type="protein sequence ID" value="GAA4756655.1"/>
    <property type="molecule type" value="Genomic_DNA"/>
</dbReference>
<dbReference type="InterPro" id="IPR004358">
    <property type="entry name" value="Sig_transdc_His_kin-like_C"/>
</dbReference>
<gene>
    <name evidence="9" type="ORF">GCM10023350_47840</name>
</gene>
<evidence type="ECO:0000256" key="2">
    <source>
        <dbReference type="ARBA" id="ARBA00004236"/>
    </source>
</evidence>
<evidence type="ECO:0000256" key="1">
    <source>
        <dbReference type="ARBA" id="ARBA00000085"/>
    </source>
</evidence>
<keyword evidence="5" id="KW-0808">Transferase</keyword>
<sequence length="584" mass="62734">MSEQPPAFQRPVRGSRWSDDQARESLLPIIDTLAQVTGFEVIGVSGVRDDGYLHQLSVVGPDDAREALLDTLAPADLLVEALAAADVWGALSFLPYDRHQLDLDRWGWTSDAPRDGVPGVWHPEDILVAPMHHADGTLRAVLGFDAPRDGRVPDGAERVLMDTYAGQACRAIEAILDRERLAEQIRLASAAADIVRRATGSMSVNDVLTQCGSAIVDGFRAQTLWTHLFGTEPRPVHDVDPHSPPPVLTDILARYAAAAWEHQTVGVFAPDRPPPEPLGPEELALVLGFLAAESLLVVPLGAGADCLGWIGLTRGAGDAEWSTGEAEVALDIGRDLGLALATAGNFEREHRLVQELQELADYKTHLVATVSHELRTPLTSIIGFLELLEGDPGLSDLSRSAVEAIQRGSVRLARVVEELLVLHRTASGELEAPRQVDFTAIVADIVDLNTGPAERRSISVVRELPDEPTWVLGAAHELEHIVANLVSNAVKYTPDGGHVVVTLETLDQEIVLTCADDGIGISAADQAHVFEDFYRSADPAATHRSGTGLGLAIVQRVVDRHGGSIELESTLGSGSTFRVRLRAA</sequence>
<dbReference type="SMART" id="SM00388">
    <property type="entry name" value="HisKA"/>
    <property type="match status" value="1"/>
</dbReference>
<dbReference type="Gene3D" id="3.30.565.10">
    <property type="entry name" value="Histidine kinase-like ATPase, C-terminal domain"/>
    <property type="match status" value="1"/>
</dbReference>